<organism evidence="2 3">
    <name type="scientific">Arachis hypogaea</name>
    <name type="common">Peanut</name>
    <dbReference type="NCBI Taxonomy" id="3818"/>
    <lineage>
        <taxon>Eukaryota</taxon>
        <taxon>Viridiplantae</taxon>
        <taxon>Streptophyta</taxon>
        <taxon>Embryophyta</taxon>
        <taxon>Tracheophyta</taxon>
        <taxon>Spermatophyta</taxon>
        <taxon>Magnoliopsida</taxon>
        <taxon>eudicotyledons</taxon>
        <taxon>Gunneridae</taxon>
        <taxon>Pentapetalae</taxon>
        <taxon>rosids</taxon>
        <taxon>fabids</taxon>
        <taxon>Fabales</taxon>
        <taxon>Fabaceae</taxon>
        <taxon>Papilionoideae</taxon>
        <taxon>50 kb inversion clade</taxon>
        <taxon>dalbergioids sensu lato</taxon>
        <taxon>Dalbergieae</taxon>
        <taxon>Pterocarpus clade</taxon>
        <taxon>Arachis</taxon>
    </lineage>
</organism>
<name>A0A444XPC9_ARAHY</name>
<dbReference type="Proteomes" id="UP000289738">
    <property type="component" value="Chromosome B09"/>
</dbReference>
<dbReference type="Pfam" id="PF23007">
    <property type="entry name" value="DnaA_N-like_STI"/>
    <property type="match status" value="1"/>
</dbReference>
<dbReference type="InterPro" id="IPR054506">
    <property type="entry name" value="DnaA_N-like_STI"/>
</dbReference>
<feature type="domain" description="STICHEL DnaA-N-like alpha-beta" evidence="1">
    <location>
        <begin position="226"/>
        <end position="258"/>
    </location>
</feature>
<sequence>MHSLSIEDVTSSAVAAAAAAAARSHELLPPPLSMRLLFSSSHELSRPCSCLTSSLRRRSRAASSLLAGGLSSSLLVAVSSAAIDFGDFFKGPLPGKFLKLLGFLALSRLGVYIPLASCTGISEVARSSEKRRRGWKKESSSIHSICVSWICNCTAEADMQKLSHALKVISKNQRTWFTAALLQLSAEEYPPADATDDKLYLKGATNRDGDFCSTSSTGESLKNIATATEICQSSRLKAFLRKQGKLSSLCVNQGCSITFQNFTEIAGEPIEAERLYDVVNVVLSLQCSQVSLCHLSLKFISQFVKHMYLKLCHKSYNFEIVVCEQKVLDFPLDFGITTDELILKIEEVDFGFRLDTHLDECFLLQIINPAETFGDIVATWSKHGEKVKLLLLFGDHVISVDIRGNMFLWAFKGVMDQNPFPFGHILLDQSSY</sequence>
<evidence type="ECO:0000259" key="1">
    <source>
        <dbReference type="Pfam" id="PF23007"/>
    </source>
</evidence>
<proteinExistence type="predicted"/>
<dbReference type="AlphaFoldDB" id="A0A444XPC9"/>
<evidence type="ECO:0000313" key="2">
    <source>
        <dbReference type="EMBL" id="RYQ91587.1"/>
    </source>
</evidence>
<protein>
    <recommendedName>
        <fullName evidence="1">STICHEL DnaA-N-like alpha-beta domain-containing protein</fullName>
    </recommendedName>
</protein>
<keyword evidence="3" id="KW-1185">Reference proteome</keyword>
<comment type="caution">
    <text evidence="2">The sequence shown here is derived from an EMBL/GenBank/DDBJ whole genome shotgun (WGS) entry which is preliminary data.</text>
</comment>
<evidence type="ECO:0000313" key="3">
    <source>
        <dbReference type="Proteomes" id="UP000289738"/>
    </source>
</evidence>
<reference evidence="2 3" key="1">
    <citation type="submission" date="2019-01" db="EMBL/GenBank/DDBJ databases">
        <title>Sequencing of cultivated peanut Arachis hypogaea provides insights into genome evolution and oil improvement.</title>
        <authorList>
            <person name="Chen X."/>
        </authorList>
    </citation>
    <scope>NUCLEOTIDE SEQUENCE [LARGE SCALE GENOMIC DNA]</scope>
    <source>
        <strain evidence="3">cv. Fuhuasheng</strain>
        <tissue evidence="2">Leaves</tissue>
    </source>
</reference>
<gene>
    <name evidence="2" type="ORF">Ahy_B09g097542</name>
</gene>
<accession>A0A444XPC9</accession>
<dbReference type="EMBL" id="SDMP01000019">
    <property type="protein sequence ID" value="RYQ91587.1"/>
    <property type="molecule type" value="Genomic_DNA"/>
</dbReference>